<dbReference type="SMART" id="SM00346">
    <property type="entry name" value="HTH_ICLR"/>
    <property type="match status" value="1"/>
</dbReference>
<keyword evidence="2" id="KW-0238">DNA-binding</keyword>
<dbReference type="InterPro" id="IPR014757">
    <property type="entry name" value="Tscrpt_reg_IclR_C"/>
</dbReference>
<accession>A0ABY1QPY5</accession>
<protein>
    <submittedName>
        <fullName evidence="6">Transcriptional regulator, IclR family</fullName>
    </submittedName>
</protein>
<dbReference type="Gene3D" id="3.30.450.40">
    <property type="match status" value="1"/>
</dbReference>
<evidence type="ECO:0000259" key="4">
    <source>
        <dbReference type="PROSITE" id="PS51077"/>
    </source>
</evidence>
<evidence type="ECO:0000256" key="3">
    <source>
        <dbReference type="ARBA" id="ARBA00023163"/>
    </source>
</evidence>
<dbReference type="Pfam" id="PF01614">
    <property type="entry name" value="IclR_C"/>
    <property type="match status" value="1"/>
</dbReference>
<keyword evidence="3" id="KW-0804">Transcription</keyword>
<evidence type="ECO:0000256" key="2">
    <source>
        <dbReference type="ARBA" id="ARBA00023125"/>
    </source>
</evidence>
<name>A0ABY1QPY5_9BURK</name>
<dbReference type="PROSITE" id="PS51078">
    <property type="entry name" value="ICLR_ED"/>
    <property type="match status" value="1"/>
</dbReference>
<dbReference type="Proteomes" id="UP001158049">
    <property type="component" value="Unassembled WGS sequence"/>
</dbReference>
<organism evidence="6 7">
    <name type="scientific">Noviherbaspirillum suwonense</name>
    <dbReference type="NCBI Taxonomy" id="1224511"/>
    <lineage>
        <taxon>Bacteria</taxon>
        <taxon>Pseudomonadati</taxon>
        <taxon>Pseudomonadota</taxon>
        <taxon>Betaproteobacteria</taxon>
        <taxon>Burkholderiales</taxon>
        <taxon>Oxalobacteraceae</taxon>
        <taxon>Noviherbaspirillum</taxon>
    </lineage>
</organism>
<proteinExistence type="predicted"/>
<evidence type="ECO:0000313" key="6">
    <source>
        <dbReference type="EMBL" id="SMP77248.1"/>
    </source>
</evidence>
<dbReference type="PANTHER" id="PTHR30136">
    <property type="entry name" value="HELIX-TURN-HELIX TRANSCRIPTIONAL REGULATOR, ICLR FAMILY"/>
    <property type="match status" value="1"/>
</dbReference>
<dbReference type="InterPro" id="IPR036388">
    <property type="entry name" value="WH-like_DNA-bd_sf"/>
</dbReference>
<evidence type="ECO:0000259" key="5">
    <source>
        <dbReference type="PROSITE" id="PS51078"/>
    </source>
</evidence>
<reference evidence="6 7" key="1">
    <citation type="submission" date="2017-05" db="EMBL/GenBank/DDBJ databases">
        <authorList>
            <person name="Varghese N."/>
            <person name="Submissions S."/>
        </authorList>
    </citation>
    <scope>NUCLEOTIDE SEQUENCE [LARGE SCALE GENOMIC DNA]</scope>
    <source>
        <strain evidence="6 7">DSM 26001</strain>
    </source>
</reference>
<dbReference type="Gene3D" id="1.10.10.10">
    <property type="entry name" value="Winged helix-like DNA-binding domain superfamily/Winged helix DNA-binding domain"/>
    <property type="match status" value="1"/>
</dbReference>
<dbReference type="Pfam" id="PF09339">
    <property type="entry name" value="HTH_IclR"/>
    <property type="match status" value="1"/>
</dbReference>
<dbReference type="SUPFAM" id="SSF46785">
    <property type="entry name" value="Winged helix' DNA-binding domain"/>
    <property type="match status" value="1"/>
</dbReference>
<dbReference type="InterPro" id="IPR005471">
    <property type="entry name" value="Tscrpt_reg_IclR_N"/>
</dbReference>
<dbReference type="InterPro" id="IPR029016">
    <property type="entry name" value="GAF-like_dom_sf"/>
</dbReference>
<dbReference type="EMBL" id="FXUL01000026">
    <property type="protein sequence ID" value="SMP77248.1"/>
    <property type="molecule type" value="Genomic_DNA"/>
</dbReference>
<gene>
    <name evidence="6" type="ORF">SAMN06295970_12631</name>
</gene>
<sequence length="283" mass="30677">MKVHNMNIEQGSERMPGAQSVFRAIHLLKLVGLNHERGISLASLVAATGLDRATAYRLLGSLVQSGMLARGEDKLYRLGLESMQLGLATMSRAPIMERCRPMMIRLARRTEDTVYLVVRNGDYAHCVHYEEGAFPIKALVLKVGGLRLLGVGSAGTALMATLSDGELAEFQTRHAGELPPERRSLAQLVQLAAQIRQQGYASTDNLVATGVSGVGLSFQVTPGTYAAISVGAIRSRMDLERRGWIVETMKEELRNAGWSLMAVPGKTRAAPQRTPGADLPADR</sequence>
<dbReference type="InterPro" id="IPR036390">
    <property type="entry name" value="WH_DNA-bd_sf"/>
</dbReference>
<evidence type="ECO:0000313" key="7">
    <source>
        <dbReference type="Proteomes" id="UP001158049"/>
    </source>
</evidence>
<keyword evidence="7" id="KW-1185">Reference proteome</keyword>
<dbReference type="PANTHER" id="PTHR30136:SF39">
    <property type="entry name" value="TRANSCRIPTIONAL REGULATORY PROTEIN"/>
    <property type="match status" value="1"/>
</dbReference>
<keyword evidence="1" id="KW-0805">Transcription regulation</keyword>
<evidence type="ECO:0000256" key="1">
    <source>
        <dbReference type="ARBA" id="ARBA00023015"/>
    </source>
</evidence>
<comment type="caution">
    <text evidence="6">The sequence shown here is derived from an EMBL/GenBank/DDBJ whole genome shotgun (WGS) entry which is preliminary data.</text>
</comment>
<dbReference type="InterPro" id="IPR050707">
    <property type="entry name" value="HTH_MetabolicPath_Reg"/>
</dbReference>
<feature type="domain" description="HTH iclR-type" evidence="4">
    <location>
        <begin position="18"/>
        <end position="80"/>
    </location>
</feature>
<dbReference type="SUPFAM" id="SSF55781">
    <property type="entry name" value="GAF domain-like"/>
    <property type="match status" value="1"/>
</dbReference>
<feature type="domain" description="IclR-ED" evidence="5">
    <location>
        <begin position="81"/>
        <end position="266"/>
    </location>
</feature>
<dbReference type="PROSITE" id="PS51077">
    <property type="entry name" value="HTH_ICLR"/>
    <property type="match status" value="1"/>
</dbReference>